<dbReference type="Pfam" id="PF13639">
    <property type="entry name" value="zf-RING_2"/>
    <property type="match status" value="1"/>
</dbReference>
<keyword evidence="7" id="KW-1185">Reference proteome</keyword>
<keyword evidence="3" id="KW-0862">Zinc</keyword>
<evidence type="ECO:0000256" key="1">
    <source>
        <dbReference type="ARBA" id="ARBA00022723"/>
    </source>
</evidence>
<keyword evidence="2 4" id="KW-0863">Zinc-finger</keyword>
<dbReference type="InterPro" id="IPR001841">
    <property type="entry name" value="Znf_RING"/>
</dbReference>
<feature type="domain" description="RING-type" evidence="5">
    <location>
        <begin position="80"/>
        <end position="121"/>
    </location>
</feature>
<dbReference type="EMBL" id="CAJJDO010000014">
    <property type="protein sequence ID" value="CAD8145577.1"/>
    <property type="molecule type" value="Genomic_DNA"/>
</dbReference>
<dbReference type="AlphaFoldDB" id="A0A8S1T2A5"/>
<organism evidence="6 7">
    <name type="scientific">Paramecium pentaurelia</name>
    <dbReference type="NCBI Taxonomy" id="43138"/>
    <lineage>
        <taxon>Eukaryota</taxon>
        <taxon>Sar</taxon>
        <taxon>Alveolata</taxon>
        <taxon>Ciliophora</taxon>
        <taxon>Intramacronucleata</taxon>
        <taxon>Oligohymenophorea</taxon>
        <taxon>Peniculida</taxon>
        <taxon>Parameciidae</taxon>
        <taxon>Paramecium</taxon>
    </lineage>
</organism>
<evidence type="ECO:0000313" key="6">
    <source>
        <dbReference type="EMBL" id="CAD8145577.1"/>
    </source>
</evidence>
<evidence type="ECO:0000259" key="5">
    <source>
        <dbReference type="PROSITE" id="PS50089"/>
    </source>
</evidence>
<evidence type="ECO:0000256" key="3">
    <source>
        <dbReference type="ARBA" id="ARBA00022833"/>
    </source>
</evidence>
<evidence type="ECO:0000313" key="7">
    <source>
        <dbReference type="Proteomes" id="UP000689195"/>
    </source>
</evidence>
<dbReference type="GO" id="GO:0005634">
    <property type="term" value="C:nucleus"/>
    <property type="evidence" value="ECO:0007669"/>
    <property type="project" value="TreeGrafter"/>
</dbReference>
<dbReference type="GO" id="GO:0006511">
    <property type="term" value="P:ubiquitin-dependent protein catabolic process"/>
    <property type="evidence" value="ECO:0007669"/>
    <property type="project" value="TreeGrafter"/>
</dbReference>
<accession>A0A8S1T2A5</accession>
<dbReference type="PROSITE" id="PS50089">
    <property type="entry name" value="ZF_RING_2"/>
    <property type="match status" value="1"/>
</dbReference>
<comment type="caution">
    <text evidence="6">The sequence shown here is derived from an EMBL/GenBank/DDBJ whole genome shotgun (WGS) entry which is preliminary data.</text>
</comment>
<dbReference type="Proteomes" id="UP000689195">
    <property type="component" value="Unassembled WGS sequence"/>
</dbReference>
<protein>
    <recommendedName>
        <fullName evidence="5">RING-type domain-containing protein</fullName>
    </recommendedName>
</protein>
<gene>
    <name evidence="6" type="ORF">PPENT_87.1.T0140314</name>
</gene>
<dbReference type="SMART" id="SM00184">
    <property type="entry name" value="RING"/>
    <property type="match status" value="1"/>
</dbReference>
<proteinExistence type="predicted"/>
<dbReference type="OrthoDB" id="439844at2759"/>
<dbReference type="PANTHER" id="PTHR45931">
    <property type="entry name" value="SI:CH211-59O9.10"/>
    <property type="match status" value="1"/>
</dbReference>
<name>A0A8S1T2A5_9CILI</name>
<dbReference type="GO" id="GO:0008270">
    <property type="term" value="F:zinc ion binding"/>
    <property type="evidence" value="ECO:0007669"/>
    <property type="project" value="UniProtKB-KW"/>
</dbReference>
<reference evidence="6" key="1">
    <citation type="submission" date="2021-01" db="EMBL/GenBank/DDBJ databases">
        <authorList>
            <consortium name="Genoscope - CEA"/>
            <person name="William W."/>
        </authorList>
    </citation>
    <scope>NUCLEOTIDE SEQUENCE</scope>
</reference>
<dbReference type="GO" id="GO:0061630">
    <property type="term" value="F:ubiquitin protein ligase activity"/>
    <property type="evidence" value="ECO:0007669"/>
    <property type="project" value="TreeGrafter"/>
</dbReference>
<evidence type="ECO:0000256" key="2">
    <source>
        <dbReference type="ARBA" id="ARBA00022771"/>
    </source>
</evidence>
<keyword evidence="1" id="KW-0479">Metal-binding</keyword>
<dbReference type="PANTHER" id="PTHR45931:SF19">
    <property type="entry name" value="CHROMOSOME UNDETERMINED SCAFFOLD_3, WHOLE GENOME SHOTGUN SEQUENCE"/>
    <property type="match status" value="1"/>
</dbReference>
<dbReference type="InterPro" id="IPR051834">
    <property type="entry name" value="RING_finger_E3_ligase"/>
</dbReference>
<evidence type="ECO:0000256" key="4">
    <source>
        <dbReference type="PROSITE-ProRule" id="PRU00175"/>
    </source>
</evidence>
<sequence>MIQIVQERQEDQERQEFEVDEVPFRIWEQVANQYRQEIVLLEQQLWQTNIDKVFQKGNGVPKKLLQKLRRMKMGKSNRQCSICCNNFLKDETIIQLPCKHIFHQSCLFSWFDHSTKCPNCRSDILEALKNQEK</sequence>